<dbReference type="SUPFAM" id="SSF55031">
    <property type="entry name" value="Bacterial exopeptidase dimerisation domain"/>
    <property type="match status" value="1"/>
</dbReference>
<gene>
    <name evidence="3" type="ORF">JANAI62_29770</name>
</gene>
<name>A0ABQ4NPM3_9RHOB</name>
<dbReference type="Gene3D" id="3.40.630.10">
    <property type="entry name" value="Zn peptidases"/>
    <property type="match status" value="1"/>
</dbReference>
<dbReference type="Proteomes" id="UP000786693">
    <property type="component" value="Unassembled WGS sequence"/>
</dbReference>
<accession>A0ABQ4NPM3</accession>
<evidence type="ECO:0000259" key="2">
    <source>
        <dbReference type="Pfam" id="PF07687"/>
    </source>
</evidence>
<dbReference type="InterPro" id="IPR017439">
    <property type="entry name" value="Amidohydrolase"/>
</dbReference>
<reference evidence="3 4" key="1">
    <citation type="submission" date="2021-05" db="EMBL/GenBank/DDBJ databases">
        <title>Bacteria Genome sequencing.</title>
        <authorList>
            <person name="Takabe Y."/>
            <person name="Nakajima Y."/>
            <person name="Suzuki S."/>
            <person name="Shiozaki T."/>
        </authorList>
    </citation>
    <scope>NUCLEOTIDE SEQUENCE [LARGE SCALE GENOMIC DNA]</scope>
    <source>
        <strain evidence="3 4">AI_62</strain>
    </source>
</reference>
<dbReference type="InterPro" id="IPR002933">
    <property type="entry name" value="Peptidase_M20"/>
</dbReference>
<proteinExistence type="predicted"/>
<comment type="caution">
    <text evidence="3">The sequence shown here is derived from an EMBL/GenBank/DDBJ whole genome shotgun (WGS) entry which is preliminary data.</text>
</comment>
<keyword evidence="1" id="KW-0378">Hydrolase</keyword>
<protein>
    <submittedName>
        <fullName evidence="3">Amidohydrolase</fullName>
    </submittedName>
</protein>
<evidence type="ECO:0000313" key="3">
    <source>
        <dbReference type="EMBL" id="GIT96354.1"/>
    </source>
</evidence>
<dbReference type="Pfam" id="PF01546">
    <property type="entry name" value="Peptidase_M20"/>
    <property type="match status" value="1"/>
</dbReference>
<dbReference type="PANTHER" id="PTHR11014">
    <property type="entry name" value="PEPTIDASE M20 FAMILY MEMBER"/>
    <property type="match status" value="1"/>
</dbReference>
<dbReference type="RefSeq" id="WP_220749842.1">
    <property type="nucleotide sequence ID" value="NZ_BPFH01000005.1"/>
</dbReference>
<dbReference type="CDD" id="cd05666">
    <property type="entry name" value="M20_Acy1-like"/>
    <property type="match status" value="1"/>
</dbReference>
<organism evidence="3 4">
    <name type="scientific">Jannaschia pagri</name>
    <dbReference type="NCBI Taxonomy" id="2829797"/>
    <lineage>
        <taxon>Bacteria</taxon>
        <taxon>Pseudomonadati</taxon>
        <taxon>Pseudomonadota</taxon>
        <taxon>Alphaproteobacteria</taxon>
        <taxon>Rhodobacterales</taxon>
        <taxon>Roseobacteraceae</taxon>
        <taxon>Jannaschia</taxon>
    </lineage>
</organism>
<keyword evidence="4" id="KW-1185">Reference proteome</keyword>
<evidence type="ECO:0000313" key="4">
    <source>
        <dbReference type="Proteomes" id="UP000786693"/>
    </source>
</evidence>
<sequence length="389" mass="42049">MPVKNRFAELLPDITAWRRDLHEHPEILFETHRTSGIVAEKLRAFGCDDVVEGIGRTGVVGVIHGASTASGKVIGLRADMDALPILEATGLDYASKTAGAMHACGHDGHTAMLLGAAQYLCETRNFDGTVVVIFQPAEEGGGGGKEMCDDGMMDRWNIQEVYGMHNWPGRPVGSFSIRPGAFFAATDQFDITLEGRGGHAAKPQEVVDTTLMAAHFVTSVQSIVSRNADPVKQIVVSVTSFETSSKAFNVIPQKVEIRGTVRTMAEDQRDLAEDRIREIAAGVCATFGGTAEVTYHRGYPVMVNHEEQTEFAADVARAVSGDCEDAPLVMGGEDFAFMLEERPGAYILVGNGDTAPVHHPEYNFTDEAIPAGCSWWAEIVERRLPNASV</sequence>
<dbReference type="Gene3D" id="3.30.70.360">
    <property type="match status" value="1"/>
</dbReference>
<dbReference type="InterPro" id="IPR036264">
    <property type="entry name" value="Bact_exopeptidase_dim_dom"/>
</dbReference>
<dbReference type="NCBIfam" id="TIGR01891">
    <property type="entry name" value="amidohydrolases"/>
    <property type="match status" value="1"/>
</dbReference>
<dbReference type="PIRSF" id="PIRSF005962">
    <property type="entry name" value="Pept_M20D_amidohydro"/>
    <property type="match status" value="1"/>
</dbReference>
<dbReference type="InterPro" id="IPR011650">
    <property type="entry name" value="Peptidase_M20_dimer"/>
</dbReference>
<feature type="domain" description="Peptidase M20 dimerisation" evidence="2">
    <location>
        <begin position="189"/>
        <end position="281"/>
    </location>
</feature>
<dbReference type="PANTHER" id="PTHR11014:SF63">
    <property type="entry name" value="METALLOPEPTIDASE, PUTATIVE (AFU_ORTHOLOGUE AFUA_6G09600)-RELATED"/>
    <property type="match status" value="1"/>
</dbReference>
<dbReference type="Pfam" id="PF07687">
    <property type="entry name" value="M20_dimer"/>
    <property type="match status" value="1"/>
</dbReference>
<evidence type="ECO:0000256" key="1">
    <source>
        <dbReference type="ARBA" id="ARBA00022801"/>
    </source>
</evidence>
<dbReference type="SUPFAM" id="SSF53187">
    <property type="entry name" value="Zn-dependent exopeptidases"/>
    <property type="match status" value="1"/>
</dbReference>
<dbReference type="EMBL" id="BPFH01000005">
    <property type="protein sequence ID" value="GIT96354.1"/>
    <property type="molecule type" value="Genomic_DNA"/>
</dbReference>